<accession>A0A1H1ZSI2</accession>
<sequence>MEVKLDQRSRAALQFLGSTQSFAGGTLQPIAARQYEQAVPEPPDTLAGRRESVSEALDNSGAWRVDRLLTRWVAEEVYVRALPAVERLRPEAQAWLADVDEAPGTLTLDPGLVPPSYWDSGFHLTPGGWDGHDLMGLTIHELVYSYVLTPGGVGAVKTGENLNDQRTQVALEAHRDSYRRIVELGSGTGRYTFAVQRTYPTAEVIGVELSRTSLQYAHAVAASRELPIHWVQAAAEHTGLESGSFDLVTFYTLMHEAPTKANEEILDEAFRLLEPGGDLLIGEVAPWDKHTAFKSVVLDWETENRGEPYWRDAMLMDLPGMLTRAGFTDIEAYGLGTNNYPWITRARKPVTADGKDA</sequence>
<name>A0A1H1ZSI2_9ACTN</name>
<dbReference type="PANTHER" id="PTHR42912:SF80">
    <property type="entry name" value="METHYLTRANSFERASE DOMAIN-CONTAINING PROTEIN"/>
    <property type="match status" value="1"/>
</dbReference>
<dbReference type="Gene3D" id="3.40.50.150">
    <property type="entry name" value="Vaccinia Virus protein VP39"/>
    <property type="match status" value="1"/>
</dbReference>
<evidence type="ECO:0000313" key="3">
    <source>
        <dbReference type="Proteomes" id="UP000198688"/>
    </source>
</evidence>
<reference evidence="2 3" key="1">
    <citation type="submission" date="2016-10" db="EMBL/GenBank/DDBJ databases">
        <authorList>
            <person name="de Groot N.N."/>
        </authorList>
    </citation>
    <scope>NUCLEOTIDE SEQUENCE [LARGE SCALE GENOMIC DNA]</scope>
    <source>
        <strain evidence="2 3">DSM 43941</strain>
    </source>
</reference>
<dbReference type="GO" id="GO:0032259">
    <property type="term" value="P:methylation"/>
    <property type="evidence" value="ECO:0007669"/>
    <property type="project" value="UniProtKB-KW"/>
</dbReference>
<dbReference type="InterPro" id="IPR041698">
    <property type="entry name" value="Methyltransf_25"/>
</dbReference>
<proteinExistence type="predicted"/>
<dbReference type="EMBL" id="LT629758">
    <property type="protein sequence ID" value="SDT36668.1"/>
    <property type="molecule type" value="Genomic_DNA"/>
</dbReference>
<dbReference type="PANTHER" id="PTHR42912">
    <property type="entry name" value="METHYLTRANSFERASE"/>
    <property type="match status" value="1"/>
</dbReference>
<dbReference type="GO" id="GO:0008168">
    <property type="term" value="F:methyltransferase activity"/>
    <property type="evidence" value="ECO:0007669"/>
    <property type="project" value="UniProtKB-KW"/>
</dbReference>
<gene>
    <name evidence="2" type="ORF">SAMN04489716_3474</name>
</gene>
<keyword evidence="3" id="KW-1185">Reference proteome</keyword>
<dbReference type="AlphaFoldDB" id="A0A1H1ZSI2"/>
<dbReference type="RefSeq" id="WP_157751646.1">
    <property type="nucleotide sequence ID" value="NZ_BOMJ01000010.1"/>
</dbReference>
<keyword evidence="2" id="KW-0489">Methyltransferase</keyword>
<protein>
    <submittedName>
        <fullName evidence="2">Ubiquinone/menaquinone biosynthesis C-methylase UbiE</fullName>
    </submittedName>
</protein>
<dbReference type="STRING" id="113562.SAMN04489716_3474"/>
<dbReference type="OrthoDB" id="9808140at2"/>
<keyword evidence="2" id="KW-0808">Transferase</keyword>
<dbReference type="CDD" id="cd02440">
    <property type="entry name" value="AdoMet_MTases"/>
    <property type="match status" value="1"/>
</dbReference>
<dbReference type="SUPFAM" id="SSF53335">
    <property type="entry name" value="S-adenosyl-L-methionine-dependent methyltransferases"/>
    <property type="match status" value="1"/>
</dbReference>
<dbReference type="InterPro" id="IPR050508">
    <property type="entry name" value="Methyltransf_Superfamily"/>
</dbReference>
<dbReference type="Proteomes" id="UP000198688">
    <property type="component" value="Chromosome I"/>
</dbReference>
<keyword evidence="2" id="KW-0830">Ubiquinone</keyword>
<feature type="domain" description="Methyltransferase" evidence="1">
    <location>
        <begin position="181"/>
        <end position="277"/>
    </location>
</feature>
<evidence type="ECO:0000259" key="1">
    <source>
        <dbReference type="Pfam" id="PF13649"/>
    </source>
</evidence>
<dbReference type="Pfam" id="PF13649">
    <property type="entry name" value="Methyltransf_25"/>
    <property type="match status" value="1"/>
</dbReference>
<dbReference type="InterPro" id="IPR029063">
    <property type="entry name" value="SAM-dependent_MTases_sf"/>
</dbReference>
<organism evidence="2 3">
    <name type="scientific">Actinoplanes derwentensis</name>
    <dbReference type="NCBI Taxonomy" id="113562"/>
    <lineage>
        <taxon>Bacteria</taxon>
        <taxon>Bacillati</taxon>
        <taxon>Actinomycetota</taxon>
        <taxon>Actinomycetes</taxon>
        <taxon>Micromonosporales</taxon>
        <taxon>Micromonosporaceae</taxon>
        <taxon>Actinoplanes</taxon>
    </lineage>
</organism>
<evidence type="ECO:0000313" key="2">
    <source>
        <dbReference type="EMBL" id="SDT36668.1"/>
    </source>
</evidence>